<feature type="region of interest" description="Disordered" evidence="1">
    <location>
        <begin position="290"/>
        <end position="320"/>
    </location>
</feature>
<dbReference type="PANTHER" id="PTHR11614">
    <property type="entry name" value="PHOSPHOLIPASE-RELATED"/>
    <property type="match status" value="1"/>
</dbReference>
<dbReference type="InterPro" id="IPR029058">
    <property type="entry name" value="AB_hydrolase_fold"/>
</dbReference>
<dbReference type="GO" id="GO:0016787">
    <property type="term" value="F:hydrolase activity"/>
    <property type="evidence" value="ECO:0007669"/>
    <property type="project" value="UniProtKB-KW"/>
</dbReference>
<gene>
    <name evidence="3" type="ORF">GFN93_06810</name>
</gene>
<dbReference type="AlphaFoldDB" id="A0A6N7LV52"/>
<organism evidence="3 4">
    <name type="scientific">Alcanivorax sediminis</name>
    <dbReference type="NCBI Taxonomy" id="2663008"/>
    <lineage>
        <taxon>Bacteria</taxon>
        <taxon>Pseudomonadati</taxon>
        <taxon>Pseudomonadota</taxon>
        <taxon>Gammaproteobacteria</taxon>
        <taxon>Oceanospirillales</taxon>
        <taxon>Alcanivoracaceae</taxon>
        <taxon>Alcanivorax</taxon>
    </lineage>
</organism>
<feature type="compositionally biased region" description="Pro residues" evidence="1">
    <location>
        <begin position="311"/>
        <end position="320"/>
    </location>
</feature>
<accession>A0A6N7LV52</accession>
<dbReference type="Proteomes" id="UP000469421">
    <property type="component" value="Unassembled WGS sequence"/>
</dbReference>
<dbReference type="PRINTS" id="PR00111">
    <property type="entry name" value="ABHYDROLASE"/>
</dbReference>
<evidence type="ECO:0000313" key="3">
    <source>
        <dbReference type="EMBL" id="MQX52955.1"/>
    </source>
</evidence>
<dbReference type="InterPro" id="IPR022742">
    <property type="entry name" value="Hydrolase_4"/>
</dbReference>
<dbReference type="EMBL" id="WIRE01000001">
    <property type="protein sequence ID" value="MQX52955.1"/>
    <property type="molecule type" value="Genomic_DNA"/>
</dbReference>
<evidence type="ECO:0000259" key="2">
    <source>
        <dbReference type="Pfam" id="PF12146"/>
    </source>
</evidence>
<sequence length="320" mass="34732">MFSLLLNACASAPFNAAEQPLAPTLRQWSPENSPKAVVLALHSFGDYAAAFDHVGPYFSKAGIYLEAYDQAGFGERQFDGRWAGEPQLVQEAAKRIQHLSSVYHQPVFVMGESLGGAVAILAALEQPDDVAGIILSAPAVREGIRLRYGWNVAIAGAAALAPGYRVSVERDPADPRLTPDNAKRLAYDERVMRKVRMDSYWGLIQLADSASDQAPALVPAGVPVMLLYGENDRSVPEAGILALRNHLQDQLTYKTIPEGPHLLLQGKQWQATSEIILRWVEQQSVAHRKAAPRQDAISSHNAFPATSTIGPPSPLQPSVD</sequence>
<keyword evidence="3" id="KW-0378">Hydrolase</keyword>
<reference evidence="3 4" key="1">
    <citation type="submission" date="2019-10" db="EMBL/GenBank/DDBJ databases">
        <title>Alcanivorax sp.PA15-N-34 draft genome sequence.</title>
        <authorList>
            <person name="Liao X."/>
            <person name="Shao Z."/>
        </authorList>
    </citation>
    <scope>NUCLEOTIDE SEQUENCE [LARGE SCALE GENOMIC DNA]</scope>
    <source>
        <strain evidence="3 4">PA15-N-34</strain>
    </source>
</reference>
<dbReference type="InterPro" id="IPR000073">
    <property type="entry name" value="AB_hydrolase_1"/>
</dbReference>
<dbReference type="Gene3D" id="3.40.50.1820">
    <property type="entry name" value="alpha/beta hydrolase"/>
    <property type="match status" value="1"/>
</dbReference>
<dbReference type="RefSeq" id="WP_153499996.1">
    <property type="nucleotide sequence ID" value="NZ_WIRE01000001.1"/>
</dbReference>
<proteinExistence type="predicted"/>
<dbReference type="Pfam" id="PF12146">
    <property type="entry name" value="Hydrolase_4"/>
    <property type="match status" value="1"/>
</dbReference>
<feature type="domain" description="Serine aminopeptidase S33" evidence="2">
    <location>
        <begin position="33"/>
        <end position="265"/>
    </location>
</feature>
<feature type="compositionally biased region" description="Polar residues" evidence="1">
    <location>
        <begin position="296"/>
        <end position="310"/>
    </location>
</feature>
<comment type="caution">
    <text evidence="3">The sequence shown here is derived from an EMBL/GenBank/DDBJ whole genome shotgun (WGS) entry which is preliminary data.</text>
</comment>
<keyword evidence="4" id="KW-1185">Reference proteome</keyword>
<evidence type="ECO:0000256" key="1">
    <source>
        <dbReference type="SAM" id="MobiDB-lite"/>
    </source>
</evidence>
<protein>
    <submittedName>
        <fullName evidence="3">Alpha/beta fold hydrolase</fullName>
    </submittedName>
</protein>
<evidence type="ECO:0000313" key="4">
    <source>
        <dbReference type="Proteomes" id="UP000469421"/>
    </source>
</evidence>
<name>A0A6N7LV52_9GAMM</name>
<dbReference type="InterPro" id="IPR051044">
    <property type="entry name" value="MAG_DAG_Lipase"/>
</dbReference>
<dbReference type="SUPFAM" id="SSF53474">
    <property type="entry name" value="alpha/beta-Hydrolases"/>
    <property type="match status" value="1"/>
</dbReference>